<feature type="domain" description="RecF/RecN/SMC N-terminal" evidence="1">
    <location>
        <begin position="4"/>
        <end position="359"/>
    </location>
</feature>
<keyword evidence="3" id="KW-1185">Reference proteome</keyword>
<dbReference type="Gene3D" id="3.40.50.300">
    <property type="entry name" value="P-loop containing nucleotide triphosphate hydrolases"/>
    <property type="match status" value="2"/>
</dbReference>
<evidence type="ECO:0000313" key="3">
    <source>
        <dbReference type="Proteomes" id="UP000306402"/>
    </source>
</evidence>
<evidence type="ECO:0000313" key="2">
    <source>
        <dbReference type="EMBL" id="TLV01410.1"/>
    </source>
</evidence>
<name>A0A5R9KZ86_9BACT</name>
<dbReference type="SUPFAM" id="SSF52540">
    <property type="entry name" value="P-loop containing nucleoside triphosphate hydrolases"/>
    <property type="match status" value="1"/>
</dbReference>
<dbReference type="InterPro" id="IPR003395">
    <property type="entry name" value="RecF/RecN/SMC_N"/>
</dbReference>
<dbReference type="RefSeq" id="WP_138366781.1">
    <property type="nucleotide sequence ID" value="NZ_VCEJ01000004.1"/>
</dbReference>
<sequence>MHRISKINLINFKFFFGHQTLELDRKNLLLYGENGSGKSSIYWALYTFLQSCTKSNDQEVRKYFDTANEQNLVNRFAPAGSEAGIEVEFEDNHEEIIRNKISTRTINTRTSQFIKEVTATSDFINYRLLSSIYNWSNRQIIDIFPMFEEHVLMFVNFREEVRPGSSNASDWWTHLKPGLVPRPTMSHPSYRNFQELVAKFNVEFELLINRIIESTNDYIQDKFNEPLKVNLEYIPCSYDAFESGSTTKRNHITLPPKIILTITYIHASLNGENSLISRPQSFLNEARLTCVALAIRFAVLDEKFIEGRPKILVLDDLLVSLDMGNRDTVLELILKLFKDYQILLLTHDRHFFNLCKKRIEYENMSKDWLVKEMYSGIENNIPKPFIPNNLDYVDRAEKYIKEHDLPAAANYLRKEVERLLKYLLPRNKTIALTEEEGSKPLQLDTLMDNFKKHYLDFGGSRNDFKKLKEFKDLLLNPLSHDNIDTPIYRDELERLKVVVLNLRKLRYKTIVKVEDGTEFVSIRETDTDGVRWAYKVLLIEPFKAFKTLDGSWKINDPVSLFERRKNRDTGDIEMLGVETTLLKGYRNIRHRLRITHHDEPHLLDVVRIYWNGAWQLSRVAVDEFNSEP</sequence>
<dbReference type="AlphaFoldDB" id="A0A5R9KZ86"/>
<evidence type="ECO:0000259" key="1">
    <source>
        <dbReference type="Pfam" id="PF02463"/>
    </source>
</evidence>
<gene>
    <name evidence="2" type="ORF">FEN17_18440</name>
</gene>
<proteinExistence type="predicted"/>
<protein>
    <recommendedName>
        <fullName evidence="1">RecF/RecN/SMC N-terminal domain-containing protein</fullName>
    </recommendedName>
</protein>
<dbReference type="Proteomes" id="UP000306402">
    <property type="component" value="Unassembled WGS sequence"/>
</dbReference>
<dbReference type="Pfam" id="PF02463">
    <property type="entry name" value="SMC_N"/>
    <property type="match status" value="1"/>
</dbReference>
<dbReference type="InterPro" id="IPR027417">
    <property type="entry name" value="P-loop_NTPase"/>
</dbReference>
<dbReference type="OrthoDB" id="1023918at2"/>
<dbReference type="PANTHER" id="PTHR32182">
    <property type="entry name" value="DNA REPLICATION AND REPAIR PROTEIN RECF"/>
    <property type="match status" value="1"/>
</dbReference>
<dbReference type="GO" id="GO:0006302">
    <property type="term" value="P:double-strand break repair"/>
    <property type="evidence" value="ECO:0007669"/>
    <property type="project" value="TreeGrafter"/>
</dbReference>
<dbReference type="PANTHER" id="PTHR32182:SF0">
    <property type="entry name" value="DNA REPLICATION AND REPAIR PROTEIN RECF"/>
    <property type="match status" value="1"/>
</dbReference>
<accession>A0A5R9KZ86</accession>
<dbReference type="GO" id="GO:0000731">
    <property type="term" value="P:DNA synthesis involved in DNA repair"/>
    <property type="evidence" value="ECO:0007669"/>
    <property type="project" value="TreeGrafter"/>
</dbReference>
<dbReference type="EMBL" id="VCEJ01000004">
    <property type="protein sequence ID" value="TLV01410.1"/>
    <property type="molecule type" value="Genomic_DNA"/>
</dbReference>
<organism evidence="2 3">
    <name type="scientific">Dyadobacter luticola</name>
    <dbReference type="NCBI Taxonomy" id="1979387"/>
    <lineage>
        <taxon>Bacteria</taxon>
        <taxon>Pseudomonadati</taxon>
        <taxon>Bacteroidota</taxon>
        <taxon>Cytophagia</taxon>
        <taxon>Cytophagales</taxon>
        <taxon>Spirosomataceae</taxon>
        <taxon>Dyadobacter</taxon>
    </lineage>
</organism>
<comment type="caution">
    <text evidence="2">The sequence shown here is derived from an EMBL/GenBank/DDBJ whole genome shotgun (WGS) entry which is preliminary data.</text>
</comment>
<reference evidence="2 3" key="1">
    <citation type="submission" date="2019-05" db="EMBL/GenBank/DDBJ databases">
        <authorList>
            <person name="Qu J.-H."/>
        </authorList>
    </citation>
    <scope>NUCLEOTIDE SEQUENCE [LARGE SCALE GENOMIC DNA]</scope>
    <source>
        <strain evidence="2 3">T17</strain>
    </source>
</reference>